<protein>
    <submittedName>
        <fullName evidence="1">Uncharacterized protein</fullName>
    </submittedName>
</protein>
<name>A0AAV8SZK6_9ROSI</name>
<accession>A0AAV8SZK6</accession>
<reference evidence="1 2" key="1">
    <citation type="submission" date="2021-09" db="EMBL/GenBank/DDBJ databases">
        <title>Genomic insights and catalytic innovation underlie evolution of tropane alkaloids biosynthesis.</title>
        <authorList>
            <person name="Wang Y.-J."/>
            <person name="Tian T."/>
            <person name="Huang J.-P."/>
            <person name="Huang S.-X."/>
        </authorList>
    </citation>
    <scope>NUCLEOTIDE SEQUENCE [LARGE SCALE GENOMIC DNA]</scope>
    <source>
        <strain evidence="1">KIB-2018</strain>
        <tissue evidence="1">Leaf</tissue>
    </source>
</reference>
<gene>
    <name evidence="1" type="ORF">K2173_009996</name>
</gene>
<sequence>MAITAGQAAGAHLEPSSHLVKNTEAGSPWCLSPRRTVFYKEAFRLPLLVVHLRTERASTELTVTIENGRLHQRNDGPQDPRHSNPIEERGFWLRSGISLQAVNFKSQLTQVFAFSFYFQSFFTVGLLI</sequence>
<keyword evidence="2" id="KW-1185">Reference proteome</keyword>
<dbReference type="EMBL" id="JAIWQS010000007">
    <property type="protein sequence ID" value="KAJ8759895.1"/>
    <property type="molecule type" value="Genomic_DNA"/>
</dbReference>
<proteinExistence type="predicted"/>
<comment type="caution">
    <text evidence="1">The sequence shown here is derived from an EMBL/GenBank/DDBJ whole genome shotgun (WGS) entry which is preliminary data.</text>
</comment>
<dbReference type="AlphaFoldDB" id="A0AAV8SZK6"/>
<dbReference type="Proteomes" id="UP001159364">
    <property type="component" value="Linkage Group LG07"/>
</dbReference>
<organism evidence="1 2">
    <name type="scientific">Erythroxylum novogranatense</name>
    <dbReference type="NCBI Taxonomy" id="1862640"/>
    <lineage>
        <taxon>Eukaryota</taxon>
        <taxon>Viridiplantae</taxon>
        <taxon>Streptophyta</taxon>
        <taxon>Embryophyta</taxon>
        <taxon>Tracheophyta</taxon>
        <taxon>Spermatophyta</taxon>
        <taxon>Magnoliopsida</taxon>
        <taxon>eudicotyledons</taxon>
        <taxon>Gunneridae</taxon>
        <taxon>Pentapetalae</taxon>
        <taxon>rosids</taxon>
        <taxon>fabids</taxon>
        <taxon>Malpighiales</taxon>
        <taxon>Erythroxylaceae</taxon>
        <taxon>Erythroxylum</taxon>
    </lineage>
</organism>
<evidence type="ECO:0000313" key="1">
    <source>
        <dbReference type="EMBL" id="KAJ8759895.1"/>
    </source>
</evidence>
<evidence type="ECO:0000313" key="2">
    <source>
        <dbReference type="Proteomes" id="UP001159364"/>
    </source>
</evidence>